<dbReference type="Gene3D" id="3.40.50.720">
    <property type="entry name" value="NAD(P)-binding Rossmann-like Domain"/>
    <property type="match status" value="1"/>
</dbReference>
<accession>A0A1G9Q3F5</accession>
<dbReference type="PRINTS" id="PR00081">
    <property type="entry name" value="GDHRDH"/>
</dbReference>
<evidence type="ECO:0000313" key="3">
    <source>
        <dbReference type="Proteomes" id="UP000198510"/>
    </source>
</evidence>
<dbReference type="OrthoDB" id="9804104at2"/>
<dbReference type="FunFam" id="3.40.50.720:FF:000084">
    <property type="entry name" value="Short-chain dehydrogenase reductase"/>
    <property type="match status" value="1"/>
</dbReference>
<sequence>MNIDLTNCRVLVTGASRGIGRAIAEAMAQAGAQVAVHYYREESALALAETLGGGAQAFRADLGDARATTRLFQEVVTTFGRIDVLVNNAGVAVSAPLAEEEARWLDEWRFTQRINLEAVALLCRRAVLHFAERPEGGRIINMASRAAFRGDTADYLAYAASKGGVVALTRSLARAYGKQNIKAFTLAPGFVRTDMAQDFMDQYGEAFALNDIALPRLTEPQDIAPLAVLLASGLADHATGSTFDLNAGSYIR</sequence>
<dbReference type="Proteomes" id="UP000198510">
    <property type="component" value="Unassembled WGS sequence"/>
</dbReference>
<dbReference type="SUPFAM" id="SSF51735">
    <property type="entry name" value="NAD(P)-binding Rossmann-fold domains"/>
    <property type="match status" value="1"/>
</dbReference>
<keyword evidence="3" id="KW-1185">Reference proteome</keyword>
<dbReference type="InterPro" id="IPR002347">
    <property type="entry name" value="SDR_fam"/>
</dbReference>
<name>A0A1G9Q3F5_9BACT</name>
<organism evidence="2 3">
    <name type="scientific">Catalinimonas alkaloidigena</name>
    <dbReference type="NCBI Taxonomy" id="1075417"/>
    <lineage>
        <taxon>Bacteria</taxon>
        <taxon>Pseudomonadati</taxon>
        <taxon>Bacteroidota</taxon>
        <taxon>Cytophagia</taxon>
        <taxon>Cytophagales</taxon>
        <taxon>Catalimonadaceae</taxon>
        <taxon>Catalinimonas</taxon>
    </lineage>
</organism>
<dbReference type="Pfam" id="PF13561">
    <property type="entry name" value="adh_short_C2"/>
    <property type="match status" value="1"/>
</dbReference>
<dbReference type="STRING" id="1075417.SAMN05421823_1107"/>
<dbReference type="PRINTS" id="PR00080">
    <property type="entry name" value="SDRFAMILY"/>
</dbReference>
<gene>
    <name evidence="2" type="ORF">SAMN05421823_1107</name>
</gene>
<protein>
    <submittedName>
        <fullName evidence="2">NAD(P)-dependent dehydrogenase, short-chain alcohol dehydrogenase family</fullName>
    </submittedName>
</protein>
<dbReference type="CDD" id="cd05233">
    <property type="entry name" value="SDR_c"/>
    <property type="match status" value="1"/>
</dbReference>
<reference evidence="2 3" key="1">
    <citation type="submission" date="2016-10" db="EMBL/GenBank/DDBJ databases">
        <authorList>
            <person name="de Groot N.N."/>
        </authorList>
    </citation>
    <scope>NUCLEOTIDE SEQUENCE [LARGE SCALE GENOMIC DNA]</scope>
    <source>
        <strain evidence="2 3">DSM 25186</strain>
    </source>
</reference>
<evidence type="ECO:0000256" key="1">
    <source>
        <dbReference type="ARBA" id="ARBA00006484"/>
    </source>
</evidence>
<dbReference type="AlphaFoldDB" id="A0A1G9Q3F5"/>
<dbReference type="EMBL" id="FNFO01000010">
    <property type="protein sequence ID" value="SDM04865.1"/>
    <property type="molecule type" value="Genomic_DNA"/>
</dbReference>
<proteinExistence type="inferred from homology"/>
<dbReference type="PANTHER" id="PTHR42760">
    <property type="entry name" value="SHORT-CHAIN DEHYDROGENASES/REDUCTASES FAMILY MEMBER"/>
    <property type="match status" value="1"/>
</dbReference>
<dbReference type="GO" id="GO:0016616">
    <property type="term" value="F:oxidoreductase activity, acting on the CH-OH group of donors, NAD or NADP as acceptor"/>
    <property type="evidence" value="ECO:0007669"/>
    <property type="project" value="TreeGrafter"/>
</dbReference>
<dbReference type="RefSeq" id="WP_089685949.1">
    <property type="nucleotide sequence ID" value="NZ_FNFO01000010.1"/>
</dbReference>
<evidence type="ECO:0000313" key="2">
    <source>
        <dbReference type="EMBL" id="SDM04865.1"/>
    </source>
</evidence>
<comment type="similarity">
    <text evidence="1">Belongs to the short-chain dehydrogenases/reductases (SDR) family.</text>
</comment>
<dbReference type="InterPro" id="IPR036291">
    <property type="entry name" value="NAD(P)-bd_dom_sf"/>
</dbReference>